<dbReference type="InterPro" id="IPR036249">
    <property type="entry name" value="Thioredoxin-like_sf"/>
</dbReference>
<comment type="caution">
    <text evidence="2">The sequence shown here is derived from an EMBL/GenBank/DDBJ whole genome shotgun (WGS) entry which is preliminary data.</text>
</comment>
<name>X1APP4_9ZZZZ</name>
<gene>
    <name evidence="2" type="ORF">S01H4_31996</name>
</gene>
<dbReference type="GO" id="GO:0016209">
    <property type="term" value="F:antioxidant activity"/>
    <property type="evidence" value="ECO:0007669"/>
    <property type="project" value="InterPro"/>
</dbReference>
<dbReference type="InterPro" id="IPR050553">
    <property type="entry name" value="Thioredoxin_ResA/DsbE_sf"/>
</dbReference>
<evidence type="ECO:0000313" key="2">
    <source>
        <dbReference type="EMBL" id="GAG84719.1"/>
    </source>
</evidence>
<feature type="non-terminal residue" evidence="2">
    <location>
        <position position="1"/>
    </location>
</feature>
<sequence>CRREMPLLQALHDDQAAAGLTVIGIAIDRRPDVQSYIAEAGISYPILSGEIDAMAVSDLFGLEGLGLPFSVLVSSNGQILTVFIGEIELAELQEMIAISQAVEAQELAVSDARLSLEQLASE</sequence>
<dbReference type="PANTHER" id="PTHR42852">
    <property type="entry name" value="THIOL:DISULFIDE INTERCHANGE PROTEIN DSBE"/>
    <property type="match status" value="1"/>
</dbReference>
<dbReference type="AlphaFoldDB" id="X1APP4"/>
<dbReference type="CDD" id="cd02966">
    <property type="entry name" value="TlpA_like_family"/>
    <property type="match status" value="1"/>
</dbReference>
<reference evidence="2" key="1">
    <citation type="journal article" date="2014" name="Front. Microbiol.">
        <title>High frequency of phylogenetically diverse reductive dehalogenase-homologous genes in deep subseafloor sedimentary metagenomes.</title>
        <authorList>
            <person name="Kawai M."/>
            <person name="Futagami T."/>
            <person name="Toyoda A."/>
            <person name="Takaki Y."/>
            <person name="Nishi S."/>
            <person name="Hori S."/>
            <person name="Arai W."/>
            <person name="Tsubouchi T."/>
            <person name="Morono Y."/>
            <person name="Uchiyama I."/>
            <person name="Ito T."/>
            <person name="Fujiyama A."/>
            <person name="Inagaki F."/>
            <person name="Takami H."/>
        </authorList>
    </citation>
    <scope>NUCLEOTIDE SEQUENCE</scope>
    <source>
        <strain evidence="2">Expedition CK06-06</strain>
    </source>
</reference>
<protein>
    <recommendedName>
        <fullName evidence="1">Alkyl hydroperoxide reductase subunit C/ Thiol specific antioxidant domain-containing protein</fullName>
    </recommendedName>
</protein>
<organism evidence="2">
    <name type="scientific">marine sediment metagenome</name>
    <dbReference type="NCBI Taxonomy" id="412755"/>
    <lineage>
        <taxon>unclassified sequences</taxon>
        <taxon>metagenomes</taxon>
        <taxon>ecological metagenomes</taxon>
    </lineage>
</organism>
<dbReference type="InterPro" id="IPR000866">
    <property type="entry name" value="AhpC/TSA"/>
</dbReference>
<proteinExistence type="predicted"/>
<dbReference type="GO" id="GO:0016491">
    <property type="term" value="F:oxidoreductase activity"/>
    <property type="evidence" value="ECO:0007669"/>
    <property type="project" value="InterPro"/>
</dbReference>
<dbReference type="EMBL" id="BART01016671">
    <property type="protein sequence ID" value="GAG84719.1"/>
    <property type="molecule type" value="Genomic_DNA"/>
</dbReference>
<dbReference type="PANTHER" id="PTHR42852:SF13">
    <property type="entry name" value="PROTEIN DIPZ"/>
    <property type="match status" value="1"/>
</dbReference>
<dbReference type="Pfam" id="PF00578">
    <property type="entry name" value="AhpC-TSA"/>
    <property type="match status" value="1"/>
</dbReference>
<feature type="domain" description="Alkyl hydroperoxide reductase subunit C/ Thiol specific antioxidant" evidence="1">
    <location>
        <begin position="1"/>
        <end position="79"/>
    </location>
</feature>
<accession>X1APP4</accession>
<dbReference type="SUPFAM" id="SSF52833">
    <property type="entry name" value="Thioredoxin-like"/>
    <property type="match status" value="1"/>
</dbReference>
<dbReference type="Gene3D" id="3.40.30.10">
    <property type="entry name" value="Glutaredoxin"/>
    <property type="match status" value="1"/>
</dbReference>
<evidence type="ECO:0000259" key="1">
    <source>
        <dbReference type="Pfam" id="PF00578"/>
    </source>
</evidence>